<keyword evidence="1" id="KW-0547">Nucleotide-binding</keyword>
<evidence type="ECO:0000256" key="5">
    <source>
        <dbReference type="SAM" id="MobiDB-lite"/>
    </source>
</evidence>
<dbReference type="InterPro" id="IPR011545">
    <property type="entry name" value="DEAD/DEAH_box_helicase_dom"/>
</dbReference>
<dbReference type="Gene3D" id="1.10.3380.30">
    <property type="match status" value="1"/>
</dbReference>
<dbReference type="SUPFAM" id="SSF52540">
    <property type="entry name" value="P-loop containing nucleoside triphosphate hydrolases"/>
    <property type="match status" value="1"/>
</dbReference>
<evidence type="ECO:0000259" key="6">
    <source>
        <dbReference type="PROSITE" id="PS51192"/>
    </source>
</evidence>
<dbReference type="FunFam" id="3.40.50.300:FF:000190">
    <property type="entry name" value="ATP-dependent RNA helicase"/>
    <property type="match status" value="1"/>
</dbReference>
<dbReference type="GO" id="GO:0055087">
    <property type="term" value="C:Ski complex"/>
    <property type="evidence" value="ECO:0007669"/>
    <property type="project" value="TreeGrafter"/>
</dbReference>
<dbReference type="PROSITE" id="PS51194">
    <property type="entry name" value="HELICASE_CTER"/>
    <property type="match status" value="1"/>
</dbReference>
<dbReference type="Gene3D" id="3.40.50.300">
    <property type="entry name" value="P-loop containing nucleotide triphosphate hydrolases"/>
    <property type="match status" value="2"/>
</dbReference>
<evidence type="ECO:0000256" key="3">
    <source>
        <dbReference type="ARBA" id="ARBA00022806"/>
    </source>
</evidence>
<dbReference type="GO" id="GO:0016787">
    <property type="term" value="F:hydrolase activity"/>
    <property type="evidence" value="ECO:0007669"/>
    <property type="project" value="UniProtKB-KW"/>
</dbReference>
<dbReference type="InterPro" id="IPR058621">
    <property type="entry name" value="SH3_HelY"/>
</dbReference>
<comment type="caution">
    <text evidence="8">The sequence shown here is derived from an EMBL/GenBank/DDBJ whole genome shotgun (WGS) entry which is preliminary data.</text>
</comment>
<dbReference type="Pfam" id="PF00270">
    <property type="entry name" value="DEAD"/>
    <property type="match status" value="1"/>
</dbReference>
<protein>
    <submittedName>
        <fullName evidence="8">ATP-dependent RNA helicase</fullName>
    </submittedName>
</protein>
<evidence type="ECO:0000256" key="4">
    <source>
        <dbReference type="ARBA" id="ARBA00022840"/>
    </source>
</evidence>
<dbReference type="GO" id="GO:0005524">
    <property type="term" value="F:ATP binding"/>
    <property type="evidence" value="ECO:0007669"/>
    <property type="project" value="UniProtKB-KW"/>
</dbReference>
<dbReference type="Pfam" id="PF00271">
    <property type="entry name" value="Helicase_C"/>
    <property type="match status" value="1"/>
</dbReference>
<dbReference type="GO" id="GO:0070478">
    <property type="term" value="P:nuclear-transcribed mRNA catabolic process, 3'-5' exonucleolytic nonsense-mediated decay"/>
    <property type="evidence" value="ECO:0007669"/>
    <property type="project" value="TreeGrafter"/>
</dbReference>
<evidence type="ECO:0000256" key="1">
    <source>
        <dbReference type="ARBA" id="ARBA00022741"/>
    </source>
</evidence>
<feature type="region of interest" description="Disordered" evidence="5">
    <location>
        <begin position="639"/>
        <end position="673"/>
    </location>
</feature>
<dbReference type="PROSITE" id="PS51192">
    <property type="entry name" value="HELICASE_ATP_BIND_1"/>
    <property type="match status" value="1"/>
</dbReference>
<keyword evidence="4" id="KW-0067">ATP-binding</keyword>
<keyword evidence="2" id="KW-0378">Hydrolase</keyword>
<reference evidence="8" key="1">
    <citation type="submission" date="2022-12" db="EMBL/GenBank/DDBJ databases">
        <title>Reference genome sequencing for broad-spectrum identification of bacterial and archaeal isolates by mass spectrometry.</title>
        <authorList>
            <person name="Sekiguchi Y."/>
            <person name="Tourlousse D.M."/>
        </authorList>
    </citation>
    <scope>NUCLEOTIDE SEQUENCE</scope>
    <source>
        <strain evidence="8">LLR39Z86</strain>
    </source>
</reference>
<organism evidence="8 9">
    <name type="scientific">Glycomyces algeriensis</name>
    <dbReference type="NCBI Taxonomy" id="256037"/>
    <lineage>
        <taxon>Bacteria</taxon>
        <taxon>Bacillati</taxon>
        <taxon>Actinomycetota</taxon>
        <taxon>Actinomycetes</taxon>
        <taxon>Glycomycetales</taxon>
        <taxon>Glycomycetaceae</taxon>
        <taxon>Glycomyces</taxon>
    </lineage>
</organism>
<evidence type="ECO:0000313" key="8">
    <source>
        <dbReference type="EMBL" id="GLI43757.1"/>
    </source>
</evidence>
<proteinExistence type="predicted"/>
<dbReference type="GO" id="GO:0004386">
    <property type="term" value="F:helicase activity"/>
    <property type="evidence" value="ECO:0007669"/>
    <property type="project" value="UniProtKB-KW"/>
</dbReference>
<dbReference type="InterPro" id="IPR050699">
    <property type="entry name" value="RNA-DNA_Helicase"/>
</dbReference>
<dbReference type="InterPro" id="IPR014001">
    <property type="entry name" value="Helicase_ATP-bd"/>
</dbReference>
<keyword evidence="9" id="KW-1185">Reference proteome</keyword>
<dbReference type="SMART" id="SM00487">
    <property type="entry name" value="DEXDc"/>
    <property type="match status" value="1"/>
</dbReference>
<dbReference type="PANTHER" id="PTHR12131">
    <property type="entry name" value="ATP-DEPENDENT RNA AND DNA HELICASE"/>
    <property type="match status" value="1"/>
</dbReference>
<gene>
    <name evidence="8" type="primary">helY</name>
    <name evidence="8" type="ORF">GALLR39Z86_36070</name>
</gene>
<evidence type="ECO:0000313" key="9">
    <source>
        <dbReference type="Proteomes" id="UP001144313"/>
    </source>
</evidence>
<name>A0A9W6GBH3_9ACTN</name>
<dbReference type="AlphaFoldDB" id="A0A9W6GBH3"/>
<dbReference type="InterPro" id="IPR012961">
    <property type="entry name" value="Ski2/MTR4_C"/>
</dbReference>
<dbReference type="SMART" id="SM00490">
    <property type="entry name" value="HELICc"/>
    <property type="match status" value="1"/>
</dbReference>
<evidence type="ECO:0000259" key="7">
    <source>
        <dbReference type="PROSITE" id="PS51194"/>
    </source>
</evidence>
<dbReference type="PANTHER" id="PTHR12131:SF1">
    <property type="entry name" value="ATP-DEPENDENT RNA HELICASE SUPV3L1, MITOCHONDRIAL-RELATED"/>
    <property type="match status" value="1"/>
</dbReference>
<feature type="domain" description="Helicase ATP-binding" evidence="6">
    <location>
        <begin position="59"/>
        <end position="217"/>
    </location>
</feature>
<dbReference type="Proteomes" id="UP001144313">
    <property type="component" value="Unassembled WGS sequence"/>
</dbReference>
<dbReference type="SMART" id="SM01142">
    <property type="entry name" value="DSHCT"/>
    <property type="match status" value="1"/>
</dbReference>
<feature type="domain" description="Helicase C-terminal" evidence="7">
    <location>
        <begin position="319"/>
        <end position="484"/>
    </location>
</feature>
<dbReference type="InterPro" id="IPR027417">
    <property type="entry name" value="P-loop_NTPase"/>
</dbReference>
<dbReference type="Pfam" id="PF08148">
    <property type="entry name" value="DSHCT"/>
    <property type="match status" value="1"/>
</dbReference>
<dbReference type="InterPro" id="IPR001650">
    <property type="entry name" value="Helicase_C-like"/>
</dbReference>
<dbReference type="GO" id="GO:0003676">
    <property type="term" value="F:nucleic acid binding"/>
    <property type="evidence" value="ECO:0007669"/>
    <property type="project" value="InterPro"/>
</dbReference>
<accession>A0A9W6GBH3</accession>
<dbReference type="EMBL" id="BSDT01000001">
    <property type="protein sequence ID" value="GLI43757.1"/>
    <property type="molecule type" value="Genomic_DNA"/>
</dbReference>
<evidence type="ECO:0000256" key="2">
    <source>
        <dbReference type="ARBA" id="ARBA00022801"/>
    </source>
</evidence>
<keyword evidence="3 8" id="KW-0347">Helicase</keyword>
<dbReference type="Pfam" id="PF26090">
    <property type="entry name" value="SH3_HelY"/>
    <property type="match status" value="1"/>
</dbReference>
<sequence>MSGRQTSVVAMVTADVPYADDRSPAQRHAAAQARRQWPQLAAFAGDYPFELDDFQVEACRILESGHGVLVCAPTGAGKTVVGEFAVHLALAEGRKCFYTTPIKALSNQKFNDLVAAHGAENVGLLTGDTVVNGEAPIVVMTTEVLRNMIYAGSSTLQGLRYVVMDEVHYLADRFRGAVWEEIIIELPQEVRVVSLSATVSNAEEFGDWLKSVRGSTEVVVSETRPVPLWQHMMVGGALLDLFEPDGDYVSKELLKKDARARERNEGRTGGRRRGGRPYVDRGRVISRLDQASLLPAIYFIFSRAGCDAAVDECVRAGLRLTDGRERDEIVGYATGSVSHIDPADLEAVGFERWLAGLAAGIAAHHAGLLPVFKEVVEKLFERGLLKAVFATETLALGINMPARSVVLERLIKYDGSDHVMLTPGQYTQLTGRAGRRGIDVEGHAVTVWAEDVRPKELAGLASKRTYPLNSSFAPSYNMAVNLIGAAGVERAQEVLASSFAQFQSDSEAVHIAEQARTLNRRAAEAAEAASCHKGDFLAYYDITQQLAQAERGAQKRRKGALRDEARTNLEKLRGGDVIWISRGKRTGWAVFLRPTGGSRHHDPRWSVLTADGWAGTLESAAFDGGVEVATRINVPKRFDRRDPKSRTDLASSLREATRDRSRPTRRGGAAETPEIARLREEVKDHPCRSCPDAGQHTVHASRWSRLKREAELLRSRSERREHSLARQFTAVREVLSEFGYLDGETVTSDGRLLRNLFVETDLLVAQCLRDGIWEGLDAPSLAAIASTVIYESRFEEDEFFVAVPGPIVDPVAKTVRRWEAIRRAENTRGLSLISRPQMGLAWPIYRWTRGEELSKALAAADGPWPMPGGDFVRWARRTADLLHQMGTAARYLDTESSHKLADAAYDAVDAIRRGVVADV</sequence>